<dbReference type="Proteomes" id="UP000313066">
    <property type="component" value="Unassembled WGS sequence"/>
</dbReference>
<dbReference type="GO" id="GO:0050660">
    <property type="term" value="F:flavin adenine dinucleotide binding"/>
    <property type="evidence" value="ECO:0007669"/>
    <property type="project" value="InterPro"/>
</dbReference>
<evidence type="ECO:0000313" key="4">
    <source>
        <dbReference type="Proteomes" id="UP000313066"/>
    </source>
</evidence>
<dbReference type="Gene3D" id="1.20.140.10">
    <property type="entry name" value="Butyryl-CoA Dehydrogenase, subunit A, domain 3"/>
    <property type="match status" value="1"/>
</dbReference>
<keyword evidence="4" id="KW-1185">Reference proteome</keyword>
<accession>A0A5N6C4S4</accession>
<dbReference type="EMBL" id="VDMA02000001">
    <property type="protein sequence ID" value="KAB8187728.1"/>
    <property type="molecule type" value="Genomic_DNA"/>
</dbReference>
<dbReference type="Gene3D" id="1.10.540.10">
    <property type="entry name" value="Acyl-CoA dehydrogenase/oxidase, N-terminal domain"/>
    <property type="match status" value="1"/>
</dbReference>
<keyword evidence="1" id="KW-0560">Oxidoreductase</keyword>
<dbReference type="InterPro" id="IPR050741">
    <property type="entry name" value="Acyl-CoA_dehydrogenase"/>
</dbReference>
<dbReference type="InterPro" id="IPR013107">
    <property type="entry name" value="Acyl-CoA_DH_C"/>
</dbReference>
<dbReference type="InterPro" id="IPR046373">
    <property type="entry name" value="Acyl-CoA_Oxase/DH_mid-dom_sf"/>
</dbReference>
<protein>
    <submittedName>
        <fullName evidence="3">Hydroxylase</fullName>
    </submittedName>
</protein>
<name>A0A5N6C4S4_9ACTN</name>
<gene>
    <name evidence="3" type="ORF">FH610_000710</name>
</gene>
<reference evidence="3 4" key="1">
    <citation type="submission" date="2019-10" db="EMBL/GenBank/DDBJ databases">
        <title>Nonomuraea sp. nov., isolated from Phyllanthus amarus.</title>
        <authorList>
            <person name="Klykleung N."/>
            <person name="Tanasupawat S."/>
        </authorList>
    </citation>
    <scope>NUCLEOTIDE SEQUENCE [LARGE SCALE GENOMIC DNA]</scope>
    <source>
        <strain evidence="3 4">CR1-09</strain>
    </source>
</reference>
<dbReference type="GO" id="GO:0033539">
    <property type="term" value="P:fatty acid beta-oxidation using acyl-CoA dehydrogenase"/>
    <property type="evidence" value="ECO:0007669"/>
    <property type="project" value="TreeGrafter"/>
</dbReference>
<dbReference type="SUPFAM" id="SSF56645">
    <property type="entry name" value="Acyl-CoA dehydrogenase NM domain-like"/>
    <property type="match status" value="1"/>
</dbReference>
<dbReference type="GO" id="GO:0005737">
    <property type="term" value="C:cytoplasm"/>
    <property type="evidence" value="ECO:0007669"/>
    <property type="project" value="TreeGrafter"/>
</dbReference>
<feature type="domain" description="Acyl-CoA dehydrogenase C-terminal" evidence="2">
    <location>
        <begin position="237"/>
        <end position="368"/>
    </location>
</feature>
<dbReference type="GO" id="GO:0003995">
    <property type="term" value="F:acyl-CoA dehydrogenase activity"/>
    <property type="evidence" value="ECO:0007669"/>
    <property type="project" value="TreeGrafter"/>
</dbReference>
<dbReference type="RefSeq" id="WP_139572176.1">
    <property type="nucleotide sequence ID" value="NZ_VDMA02000001.1"/>
</dbReference>
<organism evidence="3 4">
    <name type="scientific">Microbispora catharanthi</name>
    <dbReference type="NCBI Taxonomy" id="1712871"/>
    <lineage>
        <taxon>Bacteria</taxon>
        <taxon>Bacillati</taxon>
        <taxon>Actinomycetota</taxon>
        <taxon>Actinomycetes</taxon>
        <taxon>Streptosporangiales</taxon>
        <taxon>Streptosporangiaceae</taxon>
        <taxon>Microbispora</taxon>
    </lineage>
</organism>
<dbReference type="InterPro" id="IPR009100">
    <property type="entry name" value="AcylCoA_DH/oxidase_NM_dom_sf"/>
</dbReference>
<evidence type="ECO:0000256" key="1">
    <source>
        <dbReference type="ARBA" id="ARBA00023002"/>
    </source>
</evidence>
<dbReference type="AlphaFoldDB" id="A0A5N6C4S4"/>
<evidence type="ECO:0000259" key="2">
    <source>
        <dbReference type="Pfam" id="PF08028"/>
    </source>
</evidence>
<dbReference type="SUPFAM" id="SSF47203">
    <property type="entry name" value="Acyl-CoA dehydrogenase C-terminal domain-like"/>
    <property type="match status" value="1"/>
</dbReference>
<comment type="caution">
    <text evidence="3">The sequence shown here is derived from an EMBL/GenBank/DDBJ whole genome shotgun (WGS) entry which is preliminary data.</text>
</comment>
<sequence length="394" mass="42851">MANPVLEAITQRADEISALGPSNEALGRLDDQAAKVLREAGVIRMLQPKIHGGFEFHPRDYAETIMKIAGLDGSTGWVAGVVGVHPWEMAFADPRVQQEIWGENQDTWIASPYAPMGIARPVDGGYVFNGRWQFSSGTDHCDWIFLGGMLGDAEGKMAQPPASLHLILPRSDYEIVEDSWNVVGLRGTGSKDIIVKDAFVPDYRVIPYNKVVDGSQAKEAGLTNPLYHLPFSAAFPLGITASVIGIAEGALAHHMAYQKGRVQITGTRIKDDPYVLYAISEAAAEIAAARAALLDNASRMYDIVASGREVTFDERAVGRRTQVQAAWRAVRAMDEIVARSGGNAMRVDNPIQRFWRDAHVGLAHAIHVPGSVFHVSALTQLGIEPPHGPMRSMI</sequence>
<dbReference type="PANTHER" id="PTHR48083:SF19">
    <property type="entry name" value="FLAVIN-DEPENDENT MONOOXYGENASE, OXYGENASE SUBUNIT HSAA"/>
    <property type="match status" value="1"/>
</dbReference>
<proteinExistence type="predicted"/>
<evidence type="ECO:0000313" key="3">
    <source>
        <dbReference type="EMBL" id="KAB8187728.1"/>
    </source>
</evidence>
<dbReference type="Pfam" id="PF08028">
    <property type="entry name" value="Acyl-CoA_dh_2"/>
    <property type="match status" value="1"/>
</dbReference>
<dbReference type="PIRSF" id="PIRSF016578">
    <property type="entry name" value="HsaA"/>
    <property type="match status" value="1"/>
</dbReference>
<dbReference type="InterPro" id="IPR037069">
    <property type="entry name" value="AcylCoA_DH/ox_N_sf"/>
</dbReference>
<dbReference type="GO" id="GO:0016712">
    <property type="term" value="F:oxidoreductase activity, acting on paired donors, with incorporation or reduction of molecular oxygen, reduced flavin or flavoprotein as one donor, and incorporation of one atom of oxygen"/>
    <property type="evidence" value="ECO:0007669"/>
    <property type="project" value="TreeGrafter"/>
</dbReference>
<dbReference type="Gene3D" id="2.40.110.10">
    <property type="entry name" value="Butyryl-CoA Dehydrogenase, subunit A, domain 2"/>
    <property type="match status" value="1"/>
</dbReference>
<dbReference type="PANTHER" id="PTHR48083">
    <property type="entry name" value="MEDIUM-CHAIN SPECIFIC ACYL-COA DEHYDROGENASE, MITOCHONDRIAL-RELATED"/>
    <property type="match status" value="1"/>
</dbReference>
<dbReference type="InterPro" id="IPR036250">
    <property type="entry name" value="AcylCo_DH-like_C"/>
</dbReference>